<feature type="repeat" description="TPR" evidence="8">
    <location>
        <begin position="180"/>
        <end position="213"/>
    </location>
</feature>
<keyword evidence="3" id="KW-0808">Transferase</keyword>
<sequence length="694" mass="79359">MNTLIPKTVWKFILKNILFCMFFGIVLPSIHAQQQQIDSVSNIIRELRLKEGFSEKDSSYIKAIISLGQYYRFSNSDSLLTISKKALNLSIATDYKYGIIEGYALYGNYYSEKGKSAIALENYEKALSIDRTGMKKSQELDLINNIASEYGYLGDYSKALSSYLKGIDLATEIDDKFLLSIINENIAGLYTSQKDYAQALKFYEKTVAINEEIGEEIPSAQTFSNMAWTYSQMKRFDYAMFNVNKGISVFEKHQILDWLAFAYEVKGRIYLDQKKYKWALYWYEQSNLIHDKIDDKRGQIDMLNGISQTYLGLEKDSLAMVYAKKGYAVANAINSINGQKDCANTLYKISKKNNDYTNALLYHELHKKLTDSLARDDNKKSLSLLKAKLNYEKQKELLIEENEKVLAKQRIIIYSTLSIVLILGAIMFLVVRSQNMQKRLNRKLNHKTILIQKREIELNEINKTKNKLFSIIGHDLRGPIGALQELLRMFSNGDIKKEELNSFIPKLKSDVDNVFFTLNNLLSWGQSQMNGSLTKPKNFSITNLVDRNIKLLSEMAENKSIKIINHIKDAPNAWADQNQIDIVIRNLISNSLKFTPENGLITISTVDDGNHWKVQVKDTGVGMTLDMQEKILSDYSNVTTYGTNNEKGTGLGLSLCREMVEKNNGKIWVDSKVNKGSIFYFTLPKERSKYKQAG</sequence>
<dbReference type="InterPro" id="IPR036097">
    <property type="entry name" value="HisK_dim/P_sf"/>
</dbReference>
<dbReference type="SUPFAM" id="SSF48452">
    <property type="entry name" value="TPR-like"/>
    <property type="match status" value="2"/>
</dbReference>
<comment type="catalytic activity">
    <reaction evidence="1">
        <text>ATP + protein L-histidine = ADP + protein N-phospho-L-histidine.</text>
        <dbReference type="EC" id="2.7.13.3"/>
    </reaction>
</comment>
<keyword evidence="6 11" id="KW-0067">ATP-binding</keyword>
<dbReference type="PROSITE" id="PS50005">
    <property type="entry name" value="TPR"/>
    <property type="match status" value="2"/>
</dbReference>
<organism evidence="11 12">
    <name type="scientific">Croceitalea marina</name>
    <dbReference type="NCBI Taxonomy" id="1775166"/>
    <lineage>
        <taxon>Bacteria</taxon>
        <taxon>Pseudomonadati</taxon>
        <taxon>Bacteroidota</taxon>
        <taxon>Flavobacteriia</taxon>
        <taxon>Flavobacteriales</taxon>
        <taxon>Flavobacteriaceae</taxon>
        <taxon>Croceitalea</taxon>
    </lineage>
</organism>
<keyword evidence="8" id="KW-0802">TPR repeat</keyword>
<comment type="caution">
    <text evidence="11">The sequence shown here is derived from an EMBL/GenBank/DDBJ whole genome shotgun (WGS) entry which is preliminary data.</text>
</comment>
<dbReference type="InterPro" id="IPR019734">
    <property type="entry name" value="TPR_rpt"/>
</dbReference>
<evidence type="ECO:0000256" key="3">
    <source>
        <dbReference type="ARBA" id="ARBA00022679"/>
    </source>
</evidence>
<evidence type="ECO:0000256" key="7">
    <source>
        <dbReference type="ARBA" id="ARBA00023012"/>
    </source>
</evidence>
<keyword evidence="12" id="KW-1185">Reference proteome</keyword>
<dbReference type="Gene3D" id="1.25.40.10">
    <property type="entry name" value="Tetratricopeptide repeat domain"/>
    <property type="match status" value="2"/>
</dbReference>
<dbReference type="InterPro" id="IPR036890">
    <property type="entry name" value="HATPase_C_sf"/>
</dbReference>
<dbReference type="PANTHER" id="PTHR42878">
    <property type="entry name" value="TWO-COMPONENT HISTIDINE KINASE"/>
    <property type="match status" value="1"/>
</dbReference>
<evidence type="ECO:0000256" key="9">
    <source>
        <dbReference type="SAM" id="Phobius"/>
    </source>
</evidence>
<keyword evidence="9" id="KW-1133">Transmembrane helix</keyword>
<dbReference type="Gene3D" id="3.30.565.10">
    <property type="entry name" value="Histidine kinase-like ATPase, C-terminal domain"/>
    <property type="match status" value="1"/>
</dbReference>
<dbReference type="RefSeq" id="WP_377766700.1">
    <property type="nucleotide sequence ID" value="NZ_JBHULB010000011.1"/>
</dbReference>
<keyword evidence="5" id="KW-0418">Kinase</keyword>
<evidence type="ECO:0000256" key="6">
    <source>
        <dbReference type="ARBA" id="ARBA00022840"/>
    </source>
</evidence>
<dbReference type="SMART" id="SM00387">
    <property type="entry name" value="HATPase_c"/>
    <property type="match status" value="1"/>
</dbReference>
<evidence type="ECO:0000259" key="10">
    <source>
        <dbReference type="PROSITE" id="PS50109"/>
    </source>
</evidence>
<evidence type="ECO:0000313" key="11">
    <source>
        <dbReference type="EMBL" id="MFD2587140.1"/>
    </source>
</evidence>
<feature type="domain" description="Histidine kinase" evidence="10">
    <location>
        <begin position="471"/>
        <end position="687"/>
    </location>
</feature>
<evidence type="ECO:0000256" key="4">
    <source>
        <dbReference type="ARBA" id="ARBA00022741"/>
    </source>
</evidence>
<keyword evidence="4" id="KW-0547">Nucleotide-binding</keyword>
<dbReference type="InterPro" id="IPR003594">
    <property type="entry name" value="HATPase_dom"/>
</dbReference>
<keyword evidence="7" id="KW-0902">Two-component regulatory system</keyword>
<dbReference type="InterPro" id="IPR004358">
    <property type="entry name" value="Sig_transdc_His_kin-like_C"/>
</dbReference>
<accession>A0ABW5MVC1</accession>
<gene>
    <name evidence="11" type="ORF">ACFSQJ_09375</name>
</gene>
<keyword evidence="9" id="KW-0472">Membrane</keyword>
<dbReference type="Pfam" id="PF13181">
    <property type="entry name" value="TPR_8"/>
    <property type="match status" value="2"/>
</dbReference>
<dbReference type="PRINTS" id="PR00344">
    <property type="entry name" value="BCTRLSENSOR"/>
</dbReference>
<dbReference type="SMART" id="SM00028">
    <property type="entry name" value="TPR"/>
    <property type="match status" value="5"/>
</dbReference>
<name>A0ABW5MVC1_9FLAO</name>
<dbReference type="Pfam" id="PF02518">
    <property type="entry name" value="HATPase_c"/>
    <property type="match status" value="1"/>
</dbReference>
<dbReference type="GO" id="GO:0005524">
    <property type="term" value="F:ATP binding"/>
    <property type="evidence" value="ECO:0007669"/>
    <property type="project" value="UniProtKB-KW"/>
</dbReference>
<dbReference type="InterPro" id="IPR050351">
    <property type="entry name" value="BphY/WalK/GraS-like"/>
</dbReference>
<dbReference type="SUPFAM" id="SSF55874">
    <property type="entry name" value="ATPase domain of HSP90 chaperone/DNA topoisomerase II/histidine kinase"/>
    <property type="match status" value="1"/>
</dbReference>
<dbReference type="InterPro" id="IPR011990">
    <property type="entry name" value="TPR-like_helical_dom_sf"/>
</dbReference>
<dbReference type="InterPro" id="IPR005467">
    <property type="entry name" value="His_kinase_dom"/>
</dbReference>
<dbReference type="Proteomes" id="UP001597526">
    <property type="component" value="Unassembled WGS sequence"/>
</dbReference>
<evidence type="ECO:0000256" key="2">
    <source>
        <dbReference type="ARBA" id="ARBA00012438"/>
    </source>
</evidence>
<feature type="transmembrane region" description="Helical" evidence="9">
    <location>
        <begin position="411"/>
        <end position="431"/>
    </location>
</feature>
<reference evidence="12" key="1">
    <citation type="journal article" date="2019" name="Int. J. Syst. Evol. Microbiol.">
        <title>The Global Catalogue of Microorganisms (GCM) 10K type strain sequencing project: providing services to taxonomists for standard genome sequencing and annotation.</title>
        <authorList>
            <consortium name="The Broad Institute Genomics Platform"/>
            <consortium name="The Broad Institute Genome Sequencing Center for Infectious Disease"/>
            <person name="Wu L."/>
            <person name="Ma J."/>
        </authorList>
    </citation>
    <scope>NUCLEOTIDE SEQUENCE [LARGE SCALE GENOMIC DNA]</scope>
    <source>
        <strain evidence="12">KCTC 52368</strain>
    </source>
</reference>
<dbReference type="Pfam" id="PF13424">
    <property type="entry name" value="TPR_12"/>
    <property type="match status" value="1"/>
</dbReference>
<dbReference type="EC" id="2.7.13.3" evidence="2"/>
<dbReference type="PANTHER" id="PTHR42878:SF7">
    <property type="entry name" value="SENSOR HISTIDINE KINASE GLRK"/>
    <property type="match status" value="1"/>
</dbReference>
<dbReference type="EMBL" id="JBHULB010000011">
    <property type="protein sequence ID" value="MFD2587140.1"/>
    <property type="molecule type" value="Genomic_DNA"/>
</dbReference>
<dbReference type="SUPFAM" id="SSF47384">
    <property type="entry name" value="Homodimeric domain of signal transducing histidine kinase"/>
    <property type="match status" value="1"/>
</dbReference>
<keyword evidence="9" id="KW-0812">Transmembrane</keyword>
<evidence type="ECO:0000256" key="1">
    <source>
        <dbReference type="ARBA" id="ARBA00000085"/>
    </source>
</evidence>
<protein>
    <recommendedName>
        <fullName evidence="2">histidine kinase</fullName>
        <ecNumber evidence="2">2.7.13.3</ecNumber>
    </recommendedName>
</protein>
<dbReference type="Gene3D" id="1.10.287.130">
    <property type="match status" value="1"/>
</dbReference>
<evidence type="ECO:0000256" key="8">
    <source>
        <dbReference type="PROSITE-ProRule" id="PRU00339"/>
    </source>
</evidence>
<evidence type="ECO:0000256" key="5">
    <source>
        <dbReference type="ARBA" id="ARBA00022777"/>
    </source>
</evidence>
<proteinExistence type="predicted"/>
<dbReference type="PROSITE" id="PS50109">
    <property type="entry name" value="HIS_KIN"/>
    <property type="match status" value="1"/>
</dbReference>
<feature type="repeat" description="TPR" evidence="8">
    <location>
        <begin position="100"/>
        <end position="133"/>
    </location>
</feature>
<evidence type="ECO:0000313" key="12">
    <source>
        <dbReference type="Proteomes" id="UP001597526"/>
    </source>
</evidence>